<feature type="domain" description="FCP1 homology" evidence="15">
    <location>
        <begin position="270"/>
        <end position="417"/>
    </location>
</feature>
<comment type="subcellular location">
    <subcellularLocation>
        <location evidence="1 13">Mitochondrion inner membrane</location>
        <topology evidence="1 13">Single-pass membrane protein</topology>
    </subcellularLocation>
</comment>
<feature type="compositionally biased region" description="Polar residues" evidence="14">
    <location>
        <begin position="120"/>
        <end position="158"/>
    </location>
</feature>
<dbReference type="EMBL" id="MU167331">
    <property type="protein sequence ID" value="KAG0142985.1"/>
    <property type="molecule type" value="Genomic_DNA"/>
</dbReference>
<name>A0A9P6NFZ4_9BASI</name>
<evidence type="ECO:0000256" key="5">
    <source>
        <dbReference type="ARBA" id="ARBA00022692"/>
    </source>
</evidence>
<comment type="function">
    <text evidence="13">Essential component of the TIM23 complex, a complex that mediates the translocation of transit peptide-containing proteins across the mitochondrial inner membrane.</text>
</comment>
<dbReference type="InterPro" id="IPR050365">
    <property type="entry name" value="TIM50"/>
</dbReference>
<dbReference type="Proteomes" id="UP000886653">
    <property type="component" value="Unassembled WGS sequence"/>
</dbReference>
<dbReference type="InterPro" id="IPR004274">
    <property type="entry name" value="FCP1_dom"/>
</dbReference>
<protein>
    <recommendedName>
        <fullName evidence="3 13">Mitochondrial import inner membrane translocase subunit TIM50</fullName>
    </recommendedName>
</protein>
<dbReference type="SUPFAM" id="SSF56784">
    <property type="entry name" value="HAD-like"/>
    <property type="match status" value="1"/>
</dbReference>
<keyword evidence="8 13" id="KW-0809">Transit peptide</keyword>
<dbReference type="PANTHER" id="PTHR12210">
    <property type="entry name" value="DULLARD PROTEIN PHOSPHATASE"/>
    <property type="match status" value="1"/>
</dbReference>
<evidence type="ECO:0000256" key="9">
    <source>
        <dbReference type="ARBA" id="ARBA00022989"/>
    </source>
</evidence>
<dbReference type="GO" id="GO:0005744">
    <property type="term" value="C:TIM23 mitochondrial import inner membrane translocase complex"/>
    <property type="evidence" value="ECO:0007669"/>
    <property type="project" value="UniProtKB-UniRule"/>
</dbReference>
<keyword evidence="7 13" id="KW-0653">Protein transport</keyword>
<sequence>MISPITRSLPSSTLTGVTRRWQSSAISSLANFSRIHPRPIAAHSTSQSAHWLNGSQFRLASSNSASGSSSSRSLKSSSGPRSVSVNNNLNIFRSDSQSLGRAFSSAPQAAPEPDKESDDTTLTGASTGAKSSSPQVTVLSPELTSKVPTETSSSSFASQMLDLASDLPPPPPPDQRTGAKSKLTGKGSLSSIDKRRQAIGRVCGSLILIAVSLWGWSLGREWDNEDEKRMLGGGEDGDRISRARARLFDFLDYFNKPAWNPILPAPLPEPHGRPYTLLVDLDDMLVHSGWDREHGWRTAKRPGVDYFLSYLSQFYEIIIFTTQPAYTAAPIIEKLDPYGYYSPYKIFREACRSKGIINPQLIKDLDYLGRDLRKVIYLETKPSLVQLHPQNGFIIPPWKGDQADTGLVDLIPLLEAIVFNGVQDVRDVVRAYEGRDPVKAYAESEARQKKALLDKWEQQRERRKSGWHIDFGALFGLSSSNADEPPKLIVEKDRARAQKAYLEEQKYWKDNEESFKKLMEEDRQRQLAEMKGSLLGFITGQHAGPPPQPSTGSQNNSSDPVALT</sequence>
<dbReference type="AlphaFoldDB" id="A0A9P6NFZ4"/>
<reference evidence="16" key="1">
    <citation type="submission" date="2013-11" db="EMBL/GenBank/DDBJ databases">
        <title>Genome sequence of the fusiform rust pathogen reveals effectors for host alternation and coevolution with pine.</title>
        <authorList>
            <consortium name="DOE Joint Genome Institute"/>
            <person name="Smith K."/>
            <person name="Pendleton A."/>
            <person name="Kubisiak T."/>
            <person name="Anderson C."/>
            <person name="Salamov A."/>
            <person name="Aerts A."/>
            <person name="Riley R."/>
            <person name="Clum A."/>
            <person name="Lindquist E."/>
            <person name="Ence D."/>
            <person name="Campbell M."/>
            <person name="Kronenberg Z."/>
            <person name="Feau N."/>
            <person name="Dhillon B."/>
            <person name="Hamelin R."/>
            <person name="Burleigh J."/>
            <person name="Smith J."/>
            <person name="Yandell M."/>
            <person name="Nelson C."/>
            <person name="Grigoriev I."/>
            <person name="Davis J."/>
        </authorList>
    </citation>
    <scope>NUCLEOTIDE SEQUENCE</scope>
    <source>
        <strain evidence="16">G11</strain>
    </source>
</reference>
<dbReference type="PROSITE" id="PS50969">
    <property type="entry name" value="FCP1"/>
    <property type="match status" value="1"/>
</dbReference>
<dbReference type="Pfam" id="PF03031">
    <property type="entry name" value="NIF"/>
    <property type="match status" value="1"/>
</dbReference>
<evidence type="ECO:0000256" key="10">
    <source>
        <dbReference type="ARBA" id="ARBA00023010"/>
    </source>
</evidence>
<evidence type="ECO:0000256" key="14">
    <source>
        <dbReference type="SAM" id="MobiDB-lite"/>
    </source>
</evidence>
<comment type="similarity">
    <text evidence="2 13">Belongs to the TIM50 family.</text>
</comment>
<evidence type="ECO:0000256" key="12">
    <source>
        <dbReference type="ARBA" id="ARBA00023136"/>
    </source>
</evidence>
<dbReference type="GO" id="GO:0015031">
    <property type="term" value="P:protein transport"/>
    <property type="evidence" value="ECO:0007669"/>
    <property type="project" value="UniProtKB-KW"/>
</dbReference>
<evidence type="ECO:0000256" key="1">
    <source>
        <dbReference type="ARBA" id="ARBA00004434"/>
    </source>
</evidence>
<feature type="region of interest" description="Disordered" evidence="14">
    <location>
        <begin position="62"/>
        <end position="86"/>
    </location>
</feature>
<dbReference type="CDD" id="cd07521">
    <property type="entry name" value="HAD_FCP1-like"/>
    <property type="match status" value="1"/>
</dbReference>
<feature type="region of interest" description="Disordered" evidence="14">
    <location>
        <begin position="536"/>
        <end position="564"/>
    </location>
</feature>
<proteinExistence type="inferred from homology"/>
<feature type="compositionally biased region" description="Low complexity" evidence="14">
    <location>
        <begin position="178"/>
        <end position="189"/>
    </location>
</feature>
<evidence type="ECO:0000313" key="16">
    <source>
        <dbReference type="EMBL" id="KAG0142985.1"/>
    </source>
</evidence>
<comment type="subunit">
    <text evidence="13">Component of the TIM23 complex.</text>
</comment>
<evidence type="ECO:0000256" key="13">
    <source>
        <dbReference type="RuleBase" id="RU365079"/>
    </source>
</evidence>
<keyword evidence="10 13" id="KW-0811">Translocation</keyword>
<dbReference type="Gene3D" id="3.40.50.1000">
    <property type="entry name" value="HAD superfamily/HAD-like"/>
    <property type="match status" value="1"/>
</dbReference>
<dbReference type="FunFam" id="3.40.50.1000:FF:000019">
    <property type="entry name" value="Mitochondrial import inner membrane translocase subunit TIM50"/>
    <property type="match status" value="1"/>
</dbReference>
<evidence type="ECO:0000256" key="2">
    <source>
        <dbReference type="ARBA" id="ARBA00006344"/>
    </source>
</evidence>
<keyword evidence="11 13" id="KW-0496">Mitochondrion</keyword>
<comment type="caution">
    <text evidence="16">The sequence shown here is derived from an EMBL/GenBank/DDBJ whole genome shotgun (WGS) entry which is preliminary data.</text>
</comment>
<evidence type="ECO:0000313" key="17">
    <source>
        <dbReference type="Proteomes" id="UP000886653"/>
    </source>
</evidence>
<keyword evidence="17" id="KW-1185">Reference proteome</keyword>
<accession>A0A9P6NFZ4</accession>
<dbReference type="OrthoDB" id="287041at2759"/>
<evidence type="ECO:0000256" key="7">
    <source>
        <dbReference type="ARBA" id="ARBA00022927"/>
    </source>
</evidence>
<gene>
    <name evidence="16" type="ORF">CROQUDRAFT_661796</name>
</gene>
<feature type="compositionally biased region" description="Polar residues" evidence="14">
    <location>
        <begin position="550"/>
        <end position="564"/>
    </location>
</feature>
<dbReference type="SMART" id="SM00577">
    <property type="entry name" value="CPDc"/>
    <property type="match status" value="1"/>
</dbReference>
<evidence type="ECO:0000256" key="8">
    <source>
        <dbReference type="ARBA" id="ARBA00022946"/>
    </source>
</evidence>
<evidence type="ECO:0000259" key="15">
    <source>
        <dbReference type="PROSITE" id="PS50969"/>
    </source>
</evidence>
<keyword evidence="4 13" id="KW-0813">Transport</keyword>
<dbReference type="InterPro" id="IPR023214">
    <property type="entry name" value="HAD_sf"/>
</dbReference>
<organism evidence="16 17">
    <name type="scientific">Cronartium quercuum f. sp. fusiforme G11</name>
    <dbReference type="NCBI Taxonomy" id="708437"/>
    <lineage>
        <taxon>Eukaryota</taxon>
        <taxon>Fungi</taxon>
        <taxon>Dikarya</taxon>
        <taxon>Basidiomycota</taxon>
        <taxon>Pucciniomycotina</taxon>
        <taxon>Pucciniomycetes</taxon>
        <taxon>Pucciniales</taxon>
        <taxon>Coleosporiaceae</taxon>
        <taxon>Cronartium</taxon>
    </lineage>
</organism>
<evidence type="ECO:0000256" key="6">
    <source>
        <dbReference type="ARBA" id="ARBA00022792"/>
    </source>
</evidence>
<feature type="region of interest" description="Disordered" evidence="14">
    <location>
        <begin position="98"/>
        <end position="189"/>
    </location>
</feature>
<evidence type="ECO:0000256" key="3">
    <source>
        <dbReference type="ARBA" id="ARBA00020799"/>
    </source>
</evidence>
<keyword evidence="9" id="KW-1133">Transmembrane helix</keyword>
<evidence type="ECO:0000256" key="11">
    <source>
        <dbReference type="ARBA" id="ARBA00023128"/>
    </source>
</evidence>
<keyword evidence="5" id="KW-0812">Transmembrane</keyword>
<evidence type="ECO:0000256" key="4">
    <source>
        <dbReference type="ARBA" id="ARBA00022448"/>
    </source>
</evidence>
<keyword evidence="6" id="KW-0999">Mitochondrion inner membrane</keyword>
<dbReference type="InterPro" id="IPR036412">
    <property type="entry name" value="HAD-like_sf"/>
</dbReference>
<keyword evidence="12" id="KW-0472">Membrane</keyword>